<evidence type="ECO:0000313" key="2">
    <source>
        <dbReference type="EMBL" id="EAQ88489.1"/>
    </source>
</evidence>
<dbReference type="RefSeq" id="XP_001224322.1">
    <property type="nucleotide sequence ID" value="XM_001224321.1"/>
</dbReference>
<accession>Q2GZD8</accession>
<feature type="compositionally biased region" description="Polar residues" evidence="1">
    <location>
        <begin position="141"/>
        <end position="150"/>
    </location>
</feature>
<dbReference type="GeneID" id="4391577"/>
<feature type="region of interest" description="Disordered" evidence="1">
    <location>
        <begin position="132"/>
        <end position="153"/>
    </location>
</feature>
<dbReference type="VEuPathDB" id="FungiDB:CHGG_05108"/>
<dbReference type="AlphaFoldDB" id="Q2GZD8"/>
<proteinExistence type="predicted"/>
<evidence type="ECO:0000313" key="3">
    <source>
        <dbReference type="Proteomes" id="UP000001056"/>
    </source>
</evidence>
<sequence>MHRLEGPGVEAEREQDGLVVQLAADGRQQRHATASRRLRRVVFQAYPGVLGLAENAAIETAFGRLVTAVAVFDLQPSSPLLEAHVDLADGEDEFEDLVTEFGREAEERGELLVACPSVPGVLSATGGLIALNRERTESEPTDSANSSTPSRPMWVVPGPSSLEVGNLASTALAGLHSHVTTCTHPKSVI</sequence>
<keyword evidence="3" id="KW-1185">Reference proteome</keyword>
<reference evidence="3" key="1">
    <citation type="journal article" date="2015" name="Genome Announc.">
        <title>Draft genome sequence of the cellulolytic fungus Chaetomium globosum.</title>
        <authorList>
            <person name="Cuomo C.A."/>
            <person name="Untereiner W.A."/>
            <person name="Ma L.-J."/>
            <person name="Grabherr M."/>
            <person name="Birren B.W."/>
        </authorList>
    </citation>
    <scope>NUCLEOTIDE SEQUENCE [LARGE SCALE GENOMIC DNA]</scope>
    <source>
        <strain evidence="3">ATCC 6205 / CBS 148.51 / DSM 1962 / NBRC 6347 / NRRL 1970</strain>
    </source>
</reference>
<gene>
    <name evidence="2" type="ORF">CHGG_05108</name>
</gene>
<dbReference type="HOGENOM" id="CLU_1434288_0_0_1"/>
<name>Q2GZD8_CHAGB</name>
<dbReference type="EMBL" id="CH408032">
    <property type="protein sequence ID" value="EAQ88489.1"/>
    <property type="molecule type" value="Genomic_DNA"/>
</dbReference>
<evidence type="ECO:0000256" key="1">
    <source>
        <dbReference type="SAM" id="MobiDB-lite"/>
    </source>
</evidence>
<organism evidence="2 3">
    <name type="scientific">Chaetomium globosum (strain ATCC 6205 / CBS 148.51 / DSM 1962 / NBRC 6347 / NRRL 1970)</name>
    <name type="common">Soil fungus</name>
    <dbReference type="NCBI Taxonomy" id="306901"/>
    <lineage>
        <taxon>Eukaryota</taxon>
        <taxon>Fungi</taxon>
        <taxon>Dikarya</taxon>
        <taxon>Ascomycota</taxon>
        <taxon>Pezizomycotina</taxon>
        <taxon>Sordariomycetes</taxon>
        <taxon>Sordariomycetidae</taxon>
        <taxon>Sordariales</taxon>
        <taxon>Chaetomiaceae</taxon>
        <taxon>Chaetomium</taxon>
    </lineage>
</organism>
<dbReference type="InParanoid" id="Q2GZD8"/>
<dbReference type="Proteomes" id="UP000001056">
    <property type="component" value="Unassembled WGS sequence"/>
</dbReference>
<protein>
    <submittedName>
        <fullName evidence="2">Uncharacterized protein</fullName>
    </submittedName>
</protein>